<evidence type="ECO:0000313" key="3">
    <source>
        <dbReference type="EMBL" id="AMP07673.1"/>
    </source>
</evidence>
<dbReference type="PATRIC" id="fig|279113.9.peg.5348"/>
<dbReference type="PANTHER" id="PTHR33734:SF22">
    <property type="entry name" value="MEMBRANE-BOUND LYTIC MUREIN TRANSGLYCOSYLASE D"/>
    <property type="match status" value="1"/>
</dbReference>
<dbReference type="Gene3D" id="3.10.350.10">
    <property type="entry name" value="LysM domain"/>
    <property type="match status" value="1"/>
</dbReference>
<dbReference type="SMART" id="SM00257">
    <property type="entry name" value="LysM"/>
    <property type="match status" value="1"/>
</dbReference>
<dbReference type="EMBL" id="CP013234">
    <property type="protein sequence ID" value="AMP07673.1"/>
    <property type="molecule type" value="Genomic_DNA"/>
</dbReference>
<evidence type="ECO:0000259" key="2">
    <source>
        <dbReference type="PROSITE" id="PS51782"/>
    </source>
</evidence>
<dbReference type="PROSITE" id="PS51782">
    <property type="entry name" value="LYSM"/>
    <property type="match status" value="1"/>
</dbReference>
<dbReference type="SUPFAM" id="SSF54106">
    <property type="entry name" value="LysM domain"/>
    <property type="match status" value="1"/>
</dbReference>
<reference evidence="3 4" key="1">
    <citation type="submission" date="2015-11" db="EMBL/GenBank/DDBJ databases">
        <title>Exploring the genomic traits of fungus-feeding bacterial genus Collimonas.</title>
        <authorList>
            <person name="Song C."/>
            <person name="Schmidt R."/>
            <person name="de Jager V."/>
            <person name="Krzyzanowska D."/>
            <person name="Jongedijk E."/>
            <person name="Cankar K."/>
            <person name="Beekwilder J."/>
            <person name="van Veen A."/>
            <person name="de Boer W."/>
            <person name="van Veen J.A."/>
            <person name="Garbeva P."/>
        </authorList>
    </citation>
    <scope>NUCLEOTIDE SEQUENCE [LARGE SCALE GENOMIC DNA]</scope>
    <source>
        <strain evidence="3 4">Ter91</strain>
    </source>
</reference>
<evidence type="ECO:0000313" key="4">
    <source>
        <dbReference type="Proteomes" id="UP000074561"/>
    </source>
</evidence>
<feature type="domain" description="LysM" evidence="2">
    <location>
        <begin position="110"/>
        <end position="154"/>
    </location>
</feature>
<protein>
    <submittedName>
        <fullName evidence="3">LysM domain protein</fullName>
    </submittedName>
</protein>
<evidence type="ECO:0000256" key="1">
    <source>
        <dbReference type="SAM" id="MobiDB-lite"/>
    </source>
</evidence>
<name>A0A127QC79_9BURK</name>
<dbReference type="OrthoDB" id="5327667at2"/>
<dbReference type="CDD" id="cd00118">
    <property type="entry name" value="LysM"/>
    <property type="match status" value="1"/>
</dbReference>
<dbReference type="AlphaFoldDB" id="A0A127QC79"/>
<dbReference type="Pfam" id="PF01476">
    <property type="entry name" value="LysM"/>
    <property type="match status" value="1"/>
</dbReference>
<proteinExistence type="predicted"/>
<dbReference type="InterPro" id="IPR018392">
    <property type="entry name" value="LysM"/>
</dbReference>
<gene>
    <name evidence="3" type="ORF">CPter91_5387</name>
</gene>
<feature type="compositionally biased region" description="Polar residues" evidence="1">
    <location>
        <begin position="168"/>
        <end position="180"/>
    </location>
</feature>
<dbReference type="PANTHER" id="PTHR33734">
    <property type="entry name" value="LYSM DOMAIN-CONTAINING GPI-ANCHORED PROTEIN 2"/>
    <property type="match status" value="1"/>
</dbReference>
<organism evidence="3 4">
    <name type="scientific">Collimonas pratensis</name>
    <dbReference type="NCBI Taxonomy" id="279113"/>
    <lineage>
        <taxon>Bacteria</taxon>
        <taxon>Pseudomonadati</taxon>
        <taxon>Pseudomonadota</taxon>
        <taxon>Betaproteobacteria</taxon>
        <taxon>Burkholderiales</taxon>
        <taxon>Oxalobacteraceae</taxon>
        <taxon>Collimonas</taxon>
    </lineage>
</organism>
<accession>A0A127QC79</accession>
<dbReference type="STRING" id="279113.CPter91_5387"/>
<dbReference type="InterPro" id="IPR036779">
    <property type="entry name" value="LysM_dom_sf"/>
</dbReference>
<dbReference type="Proteomes" id="UP000074561">
    <property type="component" value="Chromosome"/>
</dbReference>
<sequence>MADNTQHDVSVTLVDLLSSPIKSLKYEIKKQATVIAAGVTNAKGELAKFAANLDDELQIYVQRLEGTDMKLIKNVRVTQENLAFKLRSSKVMLDVDLVKHEGDKGVYKRKTHIVKSGDTLDSIARKNGTTVRQLATLNHIKNANSISVGQVIKLPVPQPASTGAAATPQATPKASQSAGQNVNPAPTPSAVPAAGAAGAPASQNDAKAGADPLQALNQDRSANSGSPKAELQVCKDQSNCIKKGDKGPLIEEINIRLAGFGGALPTDEFTDLTEKCIKQFQRDYMGASETGRACGGVLKALDEFMTSYPIASRFSQMKCKCNVCGGFGSGRIQGNAHEYPGIHRSLVWALRAAEFYLKETKLGYSVFTISSGYRCIDDNLQHSRTSVNHMGRALDVQFVKDGETSRTGNAGIEKIREDIFVKYLGAQHRWVNHNKISLEATSDGATTWVHYDVREYQASYQLDKFFVQSAADANGESIVDLAKKQGKTQLAACGGIPKDVVQPEGQEHEFNENDAKEALRYIYDKYGKDTAEVVERMYRVETAHFKSKQYRHCGTPGMEAHGSPPYYGWNGSYFSEAPTGLWAAFEGAGLSGAGGNAQVTDKKKQFVKLSSVKVGMEYVAKYKDGHDGNYARWFSTDETKQALYRKTLATVVPRIVNSFK</sequence>
<dbReference type="KEGG" id="cpra:CPter91_5387"/>
<dbReference type="RefSeq" id="WP_061945429.1">
    <property type="nucleotide sequence ID" value="NZ_CP013234.1"/>
</dbReference>
<feature type="compositionally biased region" description="Low complexity" evidence="1">
    <location>
        <begin position="181"/>
        <end position="202"/>
    </location>
</feature>
<feature type="region of interest" description="Disordered" evidence="1">
    <location>
        <begin position="159"/>
        <end position="208"/>
    </location>
</feature>